<dbReference type="EMBL" id="JBJUVG010000006">
    <property type="protein sequence ID" value="MFM9413834.1"/>
    <property type="molecule type" value="Genomic_DNA"/>
</dbReference>
<sequence>MRLLFIGDMVGPASIDLAEMALRRLRREGSFDLVVANGENVSVRNGLAESEYRALLSIGVDVVTLGNHAWDNHDIYNYIDDASRLVRPFNYPPGTPGQGWCLVDTGKHQVAVLAAMGNALCSALPSPFLGIEGVLADIKAEGIRHIVVDIHAEATSEKVTLGYFLDGQVSAVLGTHTHVPTADARLLPAGTAYQTDVGMTGPYESVIGLDIDLAKTRFTTQRPSRYRQAPAWPGVFNATALTLNEAGLAVDIKTHQFILNEEGGLL</sequence>
<evidence type="ECO:0000313" key="1">
    <source>
        <dbReference type="EMBL" id="MFM9413834.1"/>
    </source>
</evidence>
<accession>A0ABW9H180</accession>
<keyword evidence="2" id="KW-1185">Reference proteome</keyword>
<dbReference type="Pfam" id="PF13277">
    <property type="entry name" value="YmdB"/>
    <property type="match status" value="1"/>
</dbReference>
<dbReference type="RefSeq" id="WP_408977448.1">
    <property type="nucleotide sequence ID" value="NZ_JBJUVG010000006.1"/>
</dbReference>
<protein>
    <submittedName>
        <fullName evidence="1">YmdB family metallophosphoesterase</fullName>
    </submittedName>
</protein>
<proteinExistence type="predicted"/>
<name>A0ABW9H180_9FIRM</name>
<dbReference type="PANTHER" id="PTHR36303">
    <property type="entry name" value="2',3'-CYCLIC-NUCLEOTIDE 2'-PHOSPHODIESTERASE"/>
    <property type="match status" value="1"/>
</dbReference>
<dbReference type="PIRSF" id="PIRSF004789">
    <property type="entry name" value="DR1281"/>
    <property type="match status" value="1"/>
</dbReference>
<dbReference type="SUPFAM" id="SSF56300">
    <property type="entry name" value="Metallo-dependent phosphatases"/>
    <property type="match status" value="1"/>
</dbReference>
<dbReference type="Gene3D" id="3.60.21.10">
    <property type="match status" value="1"/>
</dbReference>
<reference evidence="1 2" key="1">
    <citation type="journal article" date="2016" name="Int. J. Syst. Evol. Microbiol.">
        <title>Peptococcus simiae sp. nov., isolated from rhesus macaque faeces and emended description of the genus Peptococcus.</title>
        <authorList>
            <person name="Shkoporov A.N."/>
            <person name="Efimov B.A."/>
            <person name="Kondova I."/>
            <person name="Ouwerling B."/>
            <person name="Chaplin A.V."/>
            <person name="Shcherbakova V.A."/>
            <person name="Langermans J.A.M."/>
        </authorList>
    </citation>
    <scope>NUCLEOTIDE SEQUENCE [LARGE SCALE GENOMIC DNA]</scope>
    <source>
        <strain evidence="1 2">M108</strain>
    </source>
</reference>
<organism evidence="1 2">
    <name type="scientific">Peptococcus simiae</name>
    <dbReference type="NCBI Taxonomy" id="1643805"/>
    <lineage>
        <taxon>Bacteria</taxon>
        <taxon>Bacillati</taxon>
        <taxon>Bacillota</taxon>
        <taxon>Clostridia</taxon>
        <taxon>Eubacteriales</taxon>
        <taxon>Peptococcaceae</taxon>
        <taxon>Peptococcus</taxon>
    </lineage>
</organism>
<comment type="caution">
    <text evidence="1">The sequence shown here is derived from an EMBL/GenBank/DDBJ whole genome shotgun (WGS) entry which is preliminary data.</text>
</comment>
<evidence type="ECO:0000313" key="2">
    <source>
        <dbReference type="Proteomes" id="UP001631949"/>
    </source>
</evidence>
<dbReference type="InterPro" id="IPR029052">
    <property type="entry name" value="Metallo-depent_PP-like"/>
</dbReference>
<dbReference type="PANTHER" id="PTHR36303:SF1">
    <property type="entry name" value="2',3'-CYCLIC-NUCLEOTIDE 2'-PHOSPHODIESTERASE"/>
    <property type="match status" value="1"/>
</dbReference>
<dbReference type="InterPro" id="IPR005235">
    <property type="entry name" value="YmdB-like"/>
</dbReference>
<gene>
    <name evidence="1" type="ORF">ACKQTC_05600</name>
</gene>
<dbReference type="Proteomes" id="UP001631949">
    <property type="component" value="Unassembled WGS sequence"/>
</dbReference>